<evidence type="ECO:0000256" key="6">
    <source>
        <dbReference type="ARBA" id="ARBA00024338"/>
    </source>
</evidence>
<keyword evidence="10" id="KW-1185">Reference proteome</keyword>
<reference evidence="11" key="1">
    <citation type="submission" date="2025-08" db="UniProtKB">
        <authorList>
            <consortium name="RefSeq"/>
        </authorList>
    </citation>
    <scope>IDENTIFICATION</scope>
</reference>
<feature type="transmembrane region" description="Helical" evidence="8">
    <location>
        <begin position="160"/>
        <end position="182"/>
    </location>
</feature>
<dbReference type="PANTHER" id="PTHR23505">
    <property type="entry name" value="SPINSTER"/>
    <property type="match status" value="1"/>
</dbReference>
<evidence type="ECO:0000256" key="3">
    <source>
        <dbReference type="ARBA" id="ARBA00022692"/>
    </source>
</evidence>
<dbReference type="InterPro" id="IPR011701">
    <property type="entry name" value="MFS"/>
</dbReference>
<feature type="transmembrane region" description="Helical" evidence="8">
    <location>
        <begin position="328"/>
        <end position="350"/>
    </location>
</feature>
<feature type="transmembrane region" description="Helical" evidence="8">
    <location>
        <begin position="194"/>
        <end position="219"/>
    </location>
</feature>
<dbReference type="InterPro" id="IPR020846">
    <property type="entry name" value="MFS_dom"/>
</dbReference>
<dbReference type="GeneID" id="34617903"/>
<dbReference type="InterPro" id="IPR044770">
    <property type="entry name" value="MFS_spinster-like"/>
</dbReference>
<feature type="transmembrane region" description="Helical" evidence="8">
    <location>
        <begin position="104"/>
        <end position="127"/>
    </location>
</feature>
<dbReference type="Gene3D" id="1.20.1250.20">
    <property type="entry name" value="MFS general substrate transporter like domains"/>
    <property type="match status" value="2"/>
</dbReference>
<evidence type="ECO:0000256" key="2">
    <source>
        <dbReference type="ARBA" id="ARBA00022448"/>
    </source>
</evidence>
<dbReference type="Pfam" id="PF07690">
    <property type="entry name" value="MFS_1"/>
    <property type="match status" value="1"/>
</dbReference>
<feature type="transmembrane region" description="Helical" evidence="8">
    <location>
        <begin position="362"/>
        <end position="384"/>
    </location>
</feature>
<evidence type="ECO:0000256" key="4">
    <source>
        <dbReference type="ARBA" id="ARBA00022989"/>
    </source>
</evidence>
<comment type="similarity">
    <text evidence="6">Belongs to the major facilitator superfamily. Spinster (TC 2.A.1.49) family.</text>
</comment>
<feature type="compositionally biased region" description="Basic and acidic residues" evidence="7">
    <location>
        <begin position="38"/>
        <end position="56"/>
    </location>
</feature>
<evidence type="ECO:0000259" key="9">
    <source>
        <dbReference type="PROSITE" id="PS50850"/>
    </source>
</evidence>
<accession>A0A6P5WCM0</accession>
<dbReference type="InterPro" id="IPR036259">
    <property type="entry name" value="MFS_trans_sf"/>
</dbReference>
<keyword evidence="4 8" id="KW-1133">Transmembrane helix</keyword>
<evidence type="ECO:0000256" key="7">
    <source>
        <dbReference type="SAM" id="MobiDB-lite"/>
    </source>
</evidence>
<dbReference type="GO" id="GO:0022857">
    <property type="term" value="F:transmembrane transporter activity"/>
    <property type="evidence" value="ECO:0007669"/>
    <property type="project" value="InterPro"/>
</dbReference>
<evidence type="ECO:0000313" key="11">
    <source>
        <dbReference type="RefSeq" id="XP_022587189.2"/>
    </source>
</evidence>
<feature type="transmembrane region" description="Helical" evidence="8">
    <location>
        <begin position="390"/>
        <end position="416"/>
    </location>
</feature>
<feature type="transmembrane region" description="Helical" evidence="8">
    <location>
        <begin position="134"/>
        <end position="154"/>
    </location>
</feature>
<name>A0A6P5WCM0_9EIME</name>
<feature type="transmembrane region" description="Helical" evidence="8">
    <location>
        <begin position="479"/>
        <end position="502"/>
    </location>
</feature>
<dbReference type="Proteomes" id="UP000515125">
    <property type="component" value="Unplaced"/>
</dbReference>
<keyword evidence="5 8" id="KW-0472">Membrane</keyword>
<comment type="subcellular location">
    <subcellularLocation>
        <location evidence="1">Membrane</location>
        <topology evidence="1">Multi-pass membrane protein</topology>
    </subcellularLocation>
</comment>
<dbReference type="CDD" id="cd17328">
    <property type="entry name" value="MFS_spinster_like"/>
    <property type="match status" value="1"/>
</dbReference>
<evidence type="ECO:0000256" key="5">
    <source>
        <dbReference type="ARBA" id="ARBA00023136"/>
    </source>
</evidence>
<evidence type="ECO:0000256" key="8">
    <source>
        <dbReference type="SAM" id="Phobius"/>
    </source>
</evidence>
<proteinExistence type="inferred from homology"/>
<feature type="domain" description="Major facilitator superfamily (MFS) profile" evidence="9">
    <location>
        <begin position="69"/>
        <end position="494"/>
    </location>
</feature>
<protein>
    <submittedName>
        <fullName evidence="11">Protein spinster homolog 3</fullName>
    </submittedName>
</protein>
<feature type="transmembrane region" description="Helical" evidence="8">
    <location>
        <begin position="428"/>
        <end position="452"/>
    </location>
</feature>
<dbReference type="SUPFAM" id="SSF103473">
    <property type="entry name" value="MFS general substrate transporter"/>
    <property type="match status" value="1"/>
</dbReference>
<feature type="region of interest" description="Disordered" evidence="7">
    <location>
        <begin position="18"/>
        <end position="61"/>
    </location>
</feature>
<dbReference type="RefSeq" id="XP_022587189.2">
    <property type="nucleotide sequence ID" value="XM_022731252.2"/>
</dbReference>
<dbReference type="GO" id="GO:0016020">
    <property type="term" value="C:membrane"/>
    <property type="evidence" value="ECO:0007669"/>
    <property type="project" value="UniProtKB-SubCell"/>
</dbReference>
<feature type="transmembrane region" description="Helical" evidence="8">
    <location>
        <begin position="225"/>
        <end position="248"/>
    </location>
</feature>
<sequence length="612" mass="65865">MASEPFIDYKPTWEVVGSDELCSESPSDSAPEGGSIKQRGERGRDEKASKRSELQKQRQQSGSSLQVRSVVVVNISSALDGCDDQLLPATFRALESDLGFHPSLLGYITLSQTLCLSLFCPLWGYLADRHSRKWLLVFGTTAWGLITTALGLVSEFWQVALLRALNGVFLGSVGPVSQSILADTSRRRSLGFSFGLVQLCTSMGRLVGGVVTTTVAQIQIGALKGWRACFICVGALSAFLGVVIAFVLEEIPRRRLLRPKGDESGGTGSDSHISDNWSTFLKDVLTKSLATPSVLIVLVEGLVGTIPWSAFSFNTMFFQYCNMSDLKAAYIMGALLIGSAVGGVLGGLLGDRLFHWSPGHGRPLVGQFAMAVRVPVLVVAYLVVPKEETAFAVFMILALIIGLSSMAGVAVNRPILADVVRPNHKATVFALTVAVEGSGAAILGAPLVGYLAEHSFGYVRTTLLVAEMPEQLRMGNANALANALVFLTVIPWSISFLLYGLLHLTYGRDQVAMNAIVAKEYHTEDQDDDRESEDTEREQWLLDEERTDVPSAEAVFSGFTNITPHDSGEESPLGSGFVSANNAYCAECSAVDPTAEPGAFARQGRSIKLRVT</sequence>
<dbReference type="PANTHER" id="PTHR23505:SF52">
    <property type="entry name" value="MAJOR FACILITATOR SUPERFAMILY PROTEIN"/>
    <property type="match status" value="1"/>
</dbReference>
<keyword evidence="2" id="KW-0813">Transport</keyword>
<evidence type="ECO:0000313" key="10">
    <source>
        <dbReference type="Proteomes" id="UP000515125"/>
    </source>
</evidence>
<organism evidence="10 11">
    <name type="scientific">Cyclospora cayetanensis</name>
    <dbReference type="NCBI Taxonomy" id="88456"/>
    <lineage>
        <taxon>Eukaryota</taxon>
        <taxon>Sar</taxon>
        <taxon>Alveolata</taxon>
        <taxon>Apicomplexa</taxon>
        <taxon>Conoidasida</taxon>
        <taxon>Coccidia</taxon>
        <taxon>Eucoccidiorida</taxon>
        <taxon>Eimeriorina</taxon>
        <taxon>Eimeriidae</taxon>
        <taxon>Cyclospora</taxon>
    </lineage>
</organism>
<keyword evidence="3 8" id="KW-0812">Transmembrane</keyword>
<dbReference type="PROSITE" id="PS50850">
    <property type="entry name" value="MFS"/>
    <property type="match status" value="1"/>
</dbReference>
<feature type="transmembrane region" description="Helical" evidence="8">
    <location>
        <begin position="289"/>
        <end position="308"/>
    </location>
</feature>
<evidence type="ECO:0000256" key="1">
    <source>
        <dbReference type="ARBA" id="ARBA00004141"/>
    </source>
</evidence>
<dbReference type="AlphaFoldDB" id="A0A6P5WCM0"/>
<dbReference type="OrthoDB" id="440755at2759"/>
<gene>
    <name evidence="11" type="primary">LOC34617903</name>
</gene>